<dbReference type="InParanoid" id="Q0U2M8"/>
<dbReference type="AlphaFoldDB" id="Q0U2M8"/>
<dbReference type="Proteomes" id="UP000001055">
    <property type="component" value="Unassembled WGS sequence"/>
</dbReference>
<sequence>MVDANSTRQLAFSNVNDANDWLHISLPPPMTPNQDTTISFVDLNRAYFVRELVDAVYDLRLCMDGPKMRNHFLPHGNSYFSNLEVEAACHVLLDRLIELCQTGFRGLRKFNMHTLKRCPDADKTANCFTRYTNTLNALRTWKSICKGMIEEDAKKWQLVNAPLAMIGRKKTDKRGNRLKKDKIDSLEARMKDEKSPELDPLLAYNAAATQIRCVEHNDAQPRLGPMVVAPIETSYEPILAPDALSPYIVLGDTLPMFNNVGNSDGYHDDHNHFFTEGMEGPTGITTPAAIPPIATAMNNAQPRANDQPAGFQMAYIAPHAGVVQIAYQPSEAQRHATTPGAGSKRSRDENDNSALRPRQHRKTTQDGPRGGSQSFGNVEEVTEAETVHVDPY</sequence>
<dbReference type="EMBL" id="CH445353">
    <property type="protein sequence ID" value="EAT78531.2"/>
    <property type="molecule type" value="Genomic_DNA"/>
</dbReference>
<dbReference type="VEuPathDB" id="FungiDB:JI435_139060"/>
<name>Q0U2M8_PHANO</name>
<evidence type="ECO:0000256" key="1">
    <source>
        <dbReference type="SAM" id="MobiDB-lite"/>
    </source>
</evidence>
<dbReference type="RefSeq" id="XP_001804107.1">
    <property type="nucleotide sequence ID" value="XM_001804055.1"/>
</dbReference>
<protein>
    <submittedName>
        <fullName evidence="2">Uncharacterized protein</fullName>
    </submittedName>
</protein>
<feature type="region of interest" description="Disordered" evidence="1">
    <location>
        <begin position="331"/>
        <end position="392"/>
    </location>
</feature>
<evidence type="ECO:0000313" key="2">
    <source>
        <dbReference type="EMBL" id="EAT78531.2"/>
    </source>
</evidence>
<evidence type="ECO:0000313" key="3">
    <source>
        <dbReference type="Proteomes" id="UP000001055"/>
    </source>
</evidence>
<reference evidence="3" key="1">
    <citation type="journal article" date="2007" name="Plant Cell">
        <title>Dothideomycete-plant interactions illuminated by genome sequencing and EST analysis of the wheat pathogen Stagonospora nodorum.</title>
        <authorList>
            <person name="Hane J.K."/>
            <person name="Lowe R.G."/>
            <person name="Solomon P.S."/>
            <person name="Tan K.C."/>
            <person name="Schoch C.L."/>
            <person name="Spatafora J.W."/>
            <person name="Crous P.W."/>
            <person name="Kodira C."/>
            <person name="Birren B.W."/>
            <person name="Galagan J.E."/>
            <person name="Torriani S.F."/>
            <person name="McDonald B.A."/>
            <person name="Oliver R.P."/>
        </authorList>
    </citation>
    <scope>NUCLEOTIDE SEQUENCE [LARGE SCALE GENOMIC DNA]</scope>
    <source>
        <strain evidence="3">SN15 / ATCC MYA-4574 / FGSC 10173</strain>
    </source>
</reference>
<dbReference type="KEGG" id="pno:SNOG_13906"/>
<proteinExistence type="predicted"/>
<dbReference type="HOGENOM" id="CLU_704192_0_0_1"/>
<gene>
    <name evidence="2" type="ORF">SNOG_13906</name>
</gene>
<organism evidence="2 3">
    <name type="scientific">Phaeosphaeria nodorum (strain SN15 / ATCC MYA-4574 / FGSC 10173)</name>
    <name type="common">Glume blotch fungus</name>
    <name type="synonym">Parastagonospora nodorum</name>
    <dbReference type="NCBI Taxonomy" id="321614"/>
    <lineage>
        <taxon>Eukaryota</taxon>
        <taxon>Fungi</taxon>
        <taxon>Dikarya</taxon>
        <taxon>Ascomycota</taxon>
        <taxon>Pezizomycotina</taxon>
        <taxon>Dothideomycetes</taxon>
        <taxon>Pleosporomycetidae</taxon>
        <taxon>Pleosporales</taxon>
        <taxon>Pleosporineae</taxon>
        <taxon>Phaeosphaeriaceae</taxon>
        <taxon>Parastagonospora</taxon>
    </lineage>
</organism>
<accession>Q0U2M8</accession>
<dbReference type="GeneID" id="5981030"/>